<feature type="signal peptide" evidence="2">
    <location>
        <begin position="1"/>
        <end position="20"/>
    </location>
</feature>
<evidence type="ECO:0000313" key="4">
    <source>
        <dbReference type="Proteomes" id="UP001165524"/>
    </source>
</evidence>
<organism evidence="3 4">
    <name type="scientific">Alcanivorax quisquiliarum</name>
    <dbReference type="NCBI Taxonomy" id="2933565"/>
    <lineage>
        <taxon>Bacteria</taxon>
        <taxon>Pseudomonadati</taxon>
        <taxon>Pseudomonadota</taxon>
        <taxon>Gammaproteobacteria</taxon>
        <taxon>Oceanospirillales</taxon>
        <taxon>Alcanivoracaceae</taxon>
        <taxon>Alcanivorax</taxon>
    </lineage>
</organism>
<comment type="caution">
    <text evidence="3">The sequence shown here is derived from an EMBL/GenBank/DDBJ whole genome shotgun (WGS) entry which is preliminary data.</text>
</comment>
<keyword evidence="4" id="KW-1185">Reference proteome</keyword>
<keyword evidence="1" id="KW-0175">Coiled coil</keyword>
<gene>
    <name evidence="3" type="ORF">MU846_12240</name>
</gene>
<reference evidence="3" key="1">
    <citation type="submission" date="2022-04" db="EMBL/GenBank/DDBJ databases">
        <title>Alcanivorax sp. CY1518 draft genome sequence.</title>
        <authorList>
            <person name="Zhao G."/>
            <person name="An M."/>
        </authorList>
    </citation>
    <scope>NUCLEOTIDE SEQUENCE</scope>
    <source>
        <strain evidence="3">CY1518</strain>
    </source>
</reference>
<accession>A0ABT0E9G5</accession>
<protein>
    <recommendedName>
        <fullName evidence="5">Lipoprotein</fullName>
    </recommendedName>
</protein>
<sequence>MKILLLFLLFLVSGCNTVTSLVKPSMTPEEKFANDAAKWSEKKSSLMITELGGGYPLVHNGELRIIPSTDVEVFYSKLEDERNRLKNKIEEQNSSLESLINYFEASTATYQEIEETRKWYLNKLELASSDFHNVVVSNNTSGRMISSGSGYSTSSMLAYCSSMNIKEKDCVSKPYERNGGNPIAISILDKYISDNNTGFSDYLNRLDEETLKFREIAKLAENKGRSKEEKVFIEVSSSSGCEGMKKLNFIGNMPLYASIGNPGFRVDNSYVYDIGNFKVVQSVKNGILVTSTYSGGRSNPFIYIHTSKTYPDDYVFKPKEQLVCANGTTDYLTVLGAKKRVLSFQSIETRQYYFLY</sequence>
<evidence type="ECO:0000256" key="2">
    <source>
        <dbReference type="SAM" id="SignalP"/>
    </source>
</evidence>
<dbReference type="EMBL" id="JALKII010000009">
    <property type="protein sequence ID" value="MCK0538478.1"/>
    <property type="molecule type" value="Genomic_DNA"/>
</dbReference>
<proteinExistence type="predicted"/>
<evidence type="ECO:0008006" key="5">
    <source>
        <dbReference type="Google" id="ProtNLM"/>
    </source>
</evidence>
<dbReference type="PROSITE" id="PS51257">
    <property type="entry name" value="PROKAR_LIPOPROTEIN"/>
    <property type="match status" value="1"/>
</dbReference>
<evidence type="ECO:0000313" key="3">
    <source>
        <dbReference type="EMBL" id="MCK0538478.1"/>
    </source>
</evidence>
<dbReference type="RefSeq" id="WP_246953144.1">
    <property type="nucleotide sequence ID" value="NZ_JALKII010000009.1"/>
</dbReference>
<name>A0ABT0E9G5_9GAMM</name>
<keyword evidence="2" id="KW-0732">Signal</keyword>
<evidence type="ECO:0000256" key="1">
    <source>
        <dbReference type="SAM" id="Coils"/>
    </source>
</evidence>
<feature type="coiled-coil region" evidence="1">
    <location>
        <begin position="75"/>
        <end position="102"/>
    </location>
</feature>
<feature type="chain" id="PRO_5047489488" description="Lipoprotein" evidence="2">
    <location>
        <begin position="21"/>
        <end position="356"/>
    </location>
</feature>
<dbReference type="Proteomes" id="UP001165524">
    <property type="component" value="Unassembled WGS sequence"/>
</dbReference>